<dbReference type="FunFam" id="3.40.50.720:FF:000047">
    <property type="entry name" value="NADP-dependent L-serine/L-allo-threonine dehydrogenase"/>
    <property type="match status" value="1"/>
</dbReference>
<dbReference type="PANTHER" id="PTHR44196">
    <property type="entry name" value="DEHYDROGENASE/REDUCTASE SDR FAMILY MEMBER 7B"/>
    <property type="match status" value="1"/>
</dbReference>
<proteinExistence type="inferred from homology"/>
<dbReference type="CDD" id="cd05233">
    <property type="entry name" value="SDR_c"/>
    <property type="match status" value="1"/>
</dbReference>
<keyword evidence="4" id="KW-1185">Reference proteome</keyword>
<organism evidence="3 4">
    <name type="scientific">Litoreibacter roseus</name>
    <dbReference type="NCBI Taxonomy" id="2601869"/>
    <lineage>
        <taxon>Bacteria</taxon>
        <taxon>Pseudomonadati</taxon>
        <taxon>Pseudomonadota</taxon>
        <taxon>Alphaproteobacteria</taxon>
        <taxon>Rhodobacterales</taxon>
        <taxon>Roseobacteraceae</taxon>
        <taxon>Litoreibacter</taxon>
    </lineage>
</organism>
<dbReference type="Gene3D" id="3.40.50.720">
    <property type="entry name" value="NAD(P)-binding Rossmann-like Domain"/>
    <property type="match status" value="1"/>
</dbReference>
<dbReference type="Pfam" id="PF00106">
    <property type="entry name" value="adh_short"/>
    <property type="match status" value="1"/>
</dbReference>
<protein>
    <submittedName>
        <fullName evidence="3">Short-chain dehydrogenase</fullName>
    </submittedName>
</protein>
<gene>
    <name evidence="3" type="ORF">KIN_27210</name>
</gene>
<comment type="similarity">
    <text evidence="1">Belongs to the short-chain dehydrogenases/reductases (SDR) family.</text>
</comment>
<name>A0A6N6JI76_9RHOB</name>
<dbReference type="EMBL" id="BLJE01000002">
    <property type="protein sequence ID" value="GFE65647.1"/>
    <property type="molecule type" value="Genomic_DNA"/>
</dbReference>
<comment type="caution">
    <text evidence="3">The sequence shown here is derived from an EMBL/GenBank/DDBJ whole genome shotgun (WGS) entry which is preliminary data.</text>
</comment>
<dbReference type="InterPro" id="IPR036291">
    <property type="entry name" value="NAD(P)-bd_dom_sf"/>
</dbReference>
<dbReference type="PANTHER" id="PTHR44196:SF1">
    <property type="entry name" value="DEHYDROGENASE_REDUCTASE SDR FAMILY MEMBER 7B"/>
    <property type="match status" value="1"/>
</dbReference>
<keyword evidence="2" id="KW-0560">Oxidoreductase</keyword>
<evidence type="ECO:0000313" key="3">
    <source>
        <dbReference type="EMBL" id="GFE65647.1"/>
    </source>
</evidence>
<dbReference type="PRINTS" id="PR00081">
    <property type="entry name" value="GDHRDH"/>
</dbReference>
<evidence type="ECO:0000256" key="2">
    <source>
        <dbReference type="ARBA" id="ARBA00023002"/>
    </source>
</evidence>
<dbReference type="InterPro" id="IPR002347">
    <property type="entry name" value="SDR_fam"/>
</dbReference>
<dbReference type="Proteomes" id="UP000436822">
    <property type="component" value="Unassembled WGS sequence"/>
</dbReference>
<accession>A0A6N6JI76</accession>
<dbReference type="GO" id="GO:0016020">
    <property type="term" value="C:membrane"/>
    <property type="evidence" value="ECO:0007669"/>
    <property type="project" value="TreeGrafter"/>
</dbReference>
<evidence type="ECO:0000313" key="4">
    <source>
        <dbReference type="Proteomes" id="UP000436822"/>
    </source>
</evidence>
<dbReference type="SUPFAM" id="SSF51735">
    <property type="entry name" value="NAD(P)-binding Rossmann-fold domains"/>
    <property type="match status" value="1"/>
</dbReference>
<sequence>MSKVILITGASSGIGAACARHAVKAGHKVALAARSLDKLNDLTEELGDDNALAIECDVTYPDQQKAMFDKAVEHFGQIDVVFANAGLGASAKGTENGDVENFKEMILVNNYGVTVTAKHAIPHLKKSGGHLILTGSKAGHINIDGSVYGATKWFIRGYADNLAAELSGTGARVTNINPGMVDTPFFDEEKPDALRPDDIARAFIYAIEQPSHVEIPSIQIYPK</sequence>
<reference evidence="3 4" key="1">
    <citation type="submission" date="2019-12" db="EMBL/GenBank/DDBJ databases">
        <title>Litoreibacter badius sp. nov., a novel bacteriochlorophyll a-containing bacterium in the genus Litoreibacter.</title>
        <authorList>
            <person name="Kanamuro M."/>
            <person name="Takabe Y."/>
            <person name="Mori K."/>
            <person name="Takaichi S."/>
            <person name="Hanada S."/>
        </authorList>
    </citation>
    <scope>NUCLEOTIDE SEQUENCE [LARGE SCALE GENOMIC DNA]</scope>
    <source>
        <strain evidence="3 4">K6</strain>
    </source>
</reference>
<dbReference type="RefSeq" id="WP_159807758.1">
    <property type="nucleotide sequence ID" value="NZ_BLJE01000002.1"/>
</dbReference>
<dbReference type="OrthoDB" id="9810935at2"/>
<evidence type="ECO:0000256" key="1">
    <source>
        <dbReference type="ARBA" id="ARBA00006484"/>
    </source>
</evidence>
<dbReference type="PROSITE" id="PS51257">
    <property type="entry name" value="PROKAR_LIPOPROTEIN"/>
    <property type="match status" value="1"/>
</dbReference>
<dbReference type="AlphaFoldDB" id="A0A6N6JI76"/>
<dbReference type="GO" id="GO:0016616">
    <property type="term" value="F:oxidoreductase activity, acting on the CH-OH group of donors, NAD or NADP as acceptor"/>
    <property type="evidence" value="ECO:0007669"/>
    <property type="project" value="UniProtKB-ARBA"/>
</dbReference>